<sequence length="55" mass="6062">SLKSKSPPARFLLNSHFLFEKCNKCCCLADREGGAANKYTHTQAHNDIVTSYGTS</sequence>
<name>A0A1A8Q4L2_9TELE</name>
<feature type="non-terminal residue" evidence="1">
    <location>
        <position position="1"/>
    </location>
</feature>
<reference evidence="1" key="1">
    <citation type="submission" date="2016-05" db="EMBL/GenBank/DDBJ databases">
        <authorList>
            <person name="Lavstsen T."/>
            <person name="Jespersen J.S."/>
        </authorList>
    </citation>
    <scope>NUCLEOTIDE SEQUENCE</scope>
    <source>
        <tissue evidence="1">Brain</tissue>
    </source>
</reference>
<gene>
    <name evidence="1" type="primary">Nfu_g_1_016149</name>
</gene>
<evidence type="ECO:0000313" key="1">
    <source>
        <dbReference type="EMBL" id="SBR88431.1"/>
    </source>
</evidence>
<organism evidence="1">
    <name type="scientific">Nothobranchius pienaari</name>
    <dbReference type="NCBI Taxonomy" id="704102"/>
    <lineage>
        <taxon>Eukaryota</taxon>
        <taxon>Metazoa</taxon>
        <taxon>Chordata</taxon>
        <taxon>Craniata</taxon>
        <taxon>Vertebrata</taxon>
        <taxon>Euteleostomi</taxon>
        <taxon>Actinopterygii</taxon>
        <taxon>Neopterygii</taxon>
        <taxon>Teleostei</taxon>
        <taxon>Neoteleostei</taxon>
        <taxon>Acanthomorphata</taxon>
        <taxon>Ovalentaria</taxon>
        <taxon>Atherinomorphae</taxon>
        <taxon>Cyprinodontiformes</taxon>
        <taxon>Nothobranchiidae</taxon>
        <taxon>Nothobranchius</taxon>
    </lineage>
</organism>
<reference evidence="1" key="2">
    <citation type="submission" date="2016-06" db="EMBL/GenBank/DDBJ databases">
        <title>The genome of a short-lived fish provides insights into sex chromosome evolution and the genetic control of aging.</title>
        <authorList>
            <person name="Reichwald K."/>
            <person name="Felder M."/>
            <person name="Petzold A."/>
            <person name="Koch P."/>
            <person name="Groth M."/>
            <person name="Platzer M."/>
        </authorList>
    </citation>
    <scope>NUCLEOTIDE SEQUENCE</scope>
    <source>
        <tissue evidence="1">Brain</tissue>
    </source>
</reference>
<feature type="non-terminal residue" evidence="1">
    <location>
        <position position="55"/>
    </location>
</feature>
<dbReference type="EMBL" id="HAEG01010937">
    <property type="protein sequence ID" value="SBR88431.1"/>
    <property type="molecule type" value="Transcribed_RNA"/>
</dbReference>
<protein>
    <submittedName>
        <fullName evidence="1">Uncharacterized protein</fullName>
    </submittedName>
</protein>
<accession>A0A1A8Q4L2</accession>
<proteinExistence type="predicted"/>
<dbReference type="AlphaFoldDB" id="A0A1A8Q4L2"/>